<dbReference type="Pfam" id="PF07586">
    <property type="entry name" value="HXXSHH"/>
    <property type="match status" value="1"/>
</dbReference>
<dbReference type="Proteomes" id="UP000317648">
    <property type="component" value="Chromosome"/>
</dbReference>
<name>A0A518DW29_9BACT</name>
<reference evidence="1 2" key="1">
    <citation type="submission" date="2019-02" db="EMBL/GenBank/DDBJ databases">
        <title>Deep-cultivation of Planctomycetes and their phenomic and genomic characterization uncovers novel biology.</title>
        <authorList>
            <person name="Wiegand S."/>
            <person name="Jogler M."/>
            <person name="Boedeker C."/>
            <person name="Pinto D."/>
            <person name="Vollmers J."/>
            <person name="Rivas-Marin E."/>
            <person name="Kohn T."/>
            <person name="Peeters S.H."/>
            <person name="Heuer A."/>
            <person name="Rast P."/>
            <person name="Oberbeckmann S."/>
            <person name="Bunk B."/>
            <person name="Jeske O."/>
            <person name="Meyerdierks A."/>
            <person name="Storesund J.E."/>
            <person name="Kallscheuer N."/>
            <person name="Luecker S."/>
            <person name="Lage O.M."/>
            <person name="Pohl T."/>
            <person name="Merkel B.J."/>
            <person name="Hornburger P."/>
            <person name="Mueller R.-W."/>
            <person name="Bruemmer F."/>
            <person name="Labrenz M."/>
            <person name="Spormann A.M."/>
            <person name="Op den Camp H."/>
            <person name="Overmann J."/>
            <person name="Amann R."/>
            <person name="Jetten M.S.M."/>
            <person name="Mascher T."/>
            <person name="Medema M.H."/>
            <person name="Devos D.P."/>
            <person name="Kaster A.-K."/>
            <person name="Ovreas L."/>
            <person name="Rohde M."/>
            <person name="Galperin M.Y."/>
            <person name="Jogler C."/>
        </authorList>
    </citation>
    <scope>NUCLEOTIDE SEQUENCE [LARGE SCALE GENOMIC DNA]</scope>
    <source>
        <strain evidence="1 2">Pla85_3_4</strain>
    </source>
</reference>
<evidence type="ECO:0000313" key="1">
    <source>
        <dbReference type="EMBL" id="QDU96040.1"/>
    </source>
</evidence>
<sequence length="440" mass="49092">MPKFSWRLDRRTFLRGAGVTLALPWLEAMSSAADNSPKPKRFCAFFFGNGVALSKPDHPTADWNWFPRTDGPDYQFTKSLDPLAPHKQDLTIFGQLSHPTSRHLIGHNTGDVWLSGADIRLNLNNSISLDQLIARKFGKETRIPSLVLSSNGGAGMKSRATTISFDAQGRAIPAESNPRRIFERLFERPSDEDLATRRRALASGRRRVDFLLDDARSLRNRLGRPDQQRLDEFLDSLNEVENRLTRAQMWLGRAAPSVDRESINLDVSQSGPADYIRTMMDLIVLAFETDTTRVAAYQIGSEDGHGICDKFPAILGFGKGHHGLSHSNPSKESGWGEYDRFLAEQFGYFVKRLSSIHEGGTSLLDRTLALYGSGTSSTHNARNYPLILAGGKDLGLRHGRYLTQPAERPLGDLFVTMLHRLDIPVKRFADNAGEFSEIIA</sequence>
<protein>
    <recommendedName>
        <fullName evidence="3">DUF1552 domain-containing protein</fullName>
    </recommendedName>
</protein>
<dbReference type="AlphaFoldDB" id="A0A518DW29"/>
<organism evidence="1 2">
    <name type="scientific">Lignipirellula cremea</name>
    <dbReference type="NCBI Taxonomy" id="2528010"/>
    <lineage>
        <taxon>Bacteria</taxon>
        <taxon>Pseudomonadati</taxon>
        <taxon>Planctomycetota</taxon>
        <taxon>Planctomycetia</taxon>
        <taxon>Pirellulales</taxon>
        <taxon>Pirellulaceae</taxon>
        <taxon>Lignipirellula</taxon>
    </lineage>
</organism>
<dbReference type="KEGG" id="lcre:Pla8534_38590"/>
<dbReference type="InterPro" id="IPR011447">
    <property type="entry name" value="DUF1552"/>
</dbReference>
<keyword evidence="2" id="KW-1185">Reference proteome</keyword>
<dbReference type="OrthoDB" id="9146593at2"/>
<evidence type="ECO:0008006" key="3">
    <source>
        <dbReference type="Google" id="ProtNLM"/>
    </source>
</evidence>
<dbReference type="EMBL" id="CP036433">
    <property type="protein sequence ID" value="QDU96040.1"/>
    <property type="molecule type" value="Genomic_DNA"/>
</dbReference>
<evidence type="ECO:0000313" key="2">
    <source>
        <dbReference type="Proteomes" id="UP000317648"/>
    </source>
</evidence>
<dbReference type="InterPro" id="IPR006311">
    <property type="entry name" value="TAT_signal"/>
</dbReference>
<gene>
    <name evidence="1" type="ORF">Pla8534_38590</name>
</gene>
<dbReference type="PROSITE" id="PS51318">
    <property type="entry name" value="TAT"/>
    <property type="match status" value="1"/>
</dbReference>
<proteinExistence type="predicted"/>
<accession>A0A518DW29</accession>